<evidence type="ECO:0000256" key="2">
    <source>
        <dbReference type="ARBA" id="ARBA00022679"/>
    </source>
</evidence>
<evidence type="ECO:0000313" key="9">
    <source>
        <dbReference type="EMBL" id="PHJ20129.1"/>
    </source>
</evidence>
<keyword evidence="4 9" id="KW-0418">Kinase</keyword>
<dbReference type="AlphaFoldDB" id="A0A2C6KT43"/>
<organism evidence="9 10">
    <name type="scientific">Cystoisospora suis</name>
    <dbReference type="NCBI Taxonomy" id="483139"/>
    <lineage>
        <taxon>Eukaryota</taxon>
        <taxon>Sar</taxon>
        <taxon>Alveolata</taxon>
        <taxon>Apicomplexa</taxon>
        <taxon>Conoidasida</taxon>
        <taxon>Coccidia</taxon>
        <taxon>Eucoccidiorida</taxon>
        <taxon>Eimeriorina</taxon>
        <taxon>Sarcocystidae</taxon>
        <taxon>Cystoisospora</taxon>
    </lineage>
</organism>
<dbReference type="UniPathway" id="UPA00109">
    <property type="reaction ID" value="UER00182"/>
</dbReference>
<evidence type="ECO:0000313" key="10">
    <source>
        <dbReference type="Proteomes" id="UP000221165"/>
    </source>
</evidence>
<dbReference type="GO" id="GO:0046872">
    <property type="term" value="F:metal ion binding"/>
    <property type="evidence" value="ECO:0007669"/>
    <property type="project" value="UniProtKB-KW"/>
</dbReference>
<accession>A0A2C6KT43</accession>
<evidence type="ECO:0000256" key="5">
    <source>
        <dbReference type="ARBA" id="ARBA00022842"/>
    </source>
</evidence>
<evidence type="ECO:0000256" key="4">
    <source>
        <dbReference type="ARBA" id="ARBA00022777"/>
    </source>
</evidence>
<dbReference type="EMBL" id="MIGC01003014">
    <property type="protein sequence ID" value="PHJ20129.1"/>
    <property type="molecule type" value="Genomic_DNA"/>
</dbReference>
<dbReference type="PANTHER" id="PTHR43650:SF1">
    <property type="entry name" value="PYROPHOSPHATE--FRUCTOSE 6-PHOSPHATE 1-PHOSPHOTRANSFERASE SUBUNIT BETA 2"/>
    <property type="match status" value="1"/>
</dbReference>
<feature type="compositionally biased region" description="Gly residues" evidence="7">
    <location>
        <begin position="751"/>
        <end position="765"/>
    </location>
</feature>
<dbReference type="GO" id="GO:0003872">
    <property type="term" value="F:6-phosphofructokinase activity"/>
    <property type="evidence" value="ECO:0007669"/>
    <property type="project" value="InterPro"/>
</dbReference>
<dbReference type="GO" id="GO:0009749">
    <property type="term" value="P:response to glucose"/>
    <property type="evidence" value="ECO:0007669"/>
    <property type="project" value="TreeGrafter"/>
</dbReference>
<keyword evidence="5" id="KW-0460">Magnesium</keyword>
<dbReference type="Gene3D" id="3.40.50.460">
    <property type="entry name" value="Phosphofructokinase domain"/>
    <property type="match status" value="2"/>
</dbReference>
<dbReference type="Gene3D" id="1.10.10.480">
    <property type="entry name" value="Phosphofructokinase, domain 3"/>
    <property type="match status" value="2"/>
</dbReference>
<evidence type="ECO:0000259" key="8">
    <source>
        <dbReference type="Pfam" id="PF00365"/>
    </source>
</evidence>
<dbReference type="SUPFAM" id="SSF53784">
    <property type="entry name" value="Phosphofructokinase"/>
    <property type="match status" value="2"/>
</dbReference>
<comment type="caution">
    <text evidence="9">The sequence shown here is derived from an EMBL/GenBank/DDBJ whole genome shotgun (WGS) entry which is preliminary data.</text>
</comment>
<dbReference type="VEuPathDB" id="ToxoDB:CSUI_006039"/>
<dbReference type="InterPro" id="IPR035966">
    <property type="entry name" value="PKF_sf"/>
</dbReference>
<feature type="non-terminal residue" evidence="9">
    <location>
        <position position="894"/>
    </location>
</feature>
<evidence type="ECO:0000256" key="1">
    <source>
        <dbReference type="ARBA" id="ARBA00022490"/>
    </source>
</evidence>
<feature type="region of interest" description="Disordered" evidence="7">
    <location>
        <begin position="743"/>
        <end position="776"/>
    </location>
</feature>
<dbReference type="Gene3D" id="3.40.50.450">
    <property type="match status" value="2"/>
</dbReference>
<keyword evidence="1" id="KW-0963">Cytoplasm</keyword>
<evidence type="ECO:0000256" key="3">
    <source>
        <dbReference type="ARBA" id="ARBA00022723"/>
    </source>
</evidence>
<dbReference type="PANTHER" id="PTHR43650">
    <property type="entry name" value="PYROPHOSPHATE--FRUCTOSE 6-PHOSPHATE 1-PHOSPHOTRANSFERASE"/>
    <property type="match status" value="1"/>
</dbReference>
<keyword evidence="6" id="KW-0324">Glycolysis</keyword>
<proteinExistence type="predicted"/>
<keyword evidence="2" id="KW-0808">Transferase</keyword>
<feature type="domain" description="Phosphofructokinase" evidence="8">
    <location>
        <begin position="348"/>
        <end position="534"/>
    </location>
</feature>
<dbReference type="Proteomes" id="UP000221165">
    <property type="component" value="Unassembled WGS sequence"/>
</dbReference>
<evidence type="ECO:0000256" key="6">
    <source>
        <dbReference type="ARBA" id="ARBA00023152"/>
    </source>
</evidence>
<dbReference type="InterPro" id="IPR000023">
    <property type="entry name" value="Phosphofructokinase_dom"/>
</dbReference>
<sequence>MKVLIKELNEVLCRNSGNFSPDKLGAKSRSVWDYLPEMIQDQLMMDRESTGYIQVAKIATERLLILLLETELQKRGYDPDRWSFMPHYFGYEGRCAMPSNFDANYCYSLGYTAGVLAAHNKNGYMSIVRHLDQHPSLWAPAGVPFTKMMYVQQDAKGRDFPAIVRSLVALDGPLFKVFCEVRETWKMNDCFRVPGPIQFAGVTADEPCYAVMVPSADDLLYGDDPRANVISNRGLVRKELGTYSSLQQQRLLFLPSLPPICQDKKARARPSKQMFCKDPYTQRQVLMHYPYLSNSSLFFLHEVSHDKYIPPIGFGLRVGLVFISRQSPGVANVLWGLYERLKLVQGKCIAFFGLNGVVDKKYLEIEDDDLELFKNQGGCELTGRSTSHSLGSRDMQEKVRQTCEDLNLDGLVIPGSAFAMSEAALLAEYFLAKQCRTSVIGIPATGSNNLSGDLIETCIGFDSSTKVYASLIGNVLTDAASMPKYWHFVRLMGRQPSHEVLECALQTHPNVVIIAEEYGAADKTLLHVVQDIADVVCQRAEIGRNFGTVLIPDALLMHLPNMKILLAELRSILKEASAKGEMKKAQQELNDVSNWENLPPTAWQRHLTPWSAALFRTFPKFIRRELLQVDMGEIRFERLETEELLAQMVKEELEYRASVGRYCGKFQAVTHFFGYQGRSSLPSQFDANLAFAYGHLAAILVESGVTGHCCSIRGLCGPVTDWHLGSIPFVTLMKLVPSPQENPTFAAAAGGSSGNGLGESEGSGKGRSPPMNTATDIRQQRSIMTDLPVIPSAEVNLDGKAYRWMKTAAEHWTLEDRFCNPGPIQFTGPAASFFNRELFEEQAEYFDMVCRVECYTNILKHTCTFGVSDHFLKNAYVSLTGLLMLAFHPDELTT</sequence>
<keyword evidence="10" id="KW-1185">Reference proteome</keyword>
<reference evidence="9 10" key="1">
    <citation type="journal article" date="2017" name="Int. J. Parasitol.">
        <title>The genome of the protozoan parasite Cystoisospora suis and a reverse vaccinology approach to identify vaccine candidates.</title>
        <authorList>
            <person name="Palmieri N."/>
            <person name="Shrestha A."/>
            <person name="Ruttkowski B."/>
            <person name="Beck T."/>
            <person name="Vogl C."/>
            <person name="Tomley F."/>
            <person name="Blake D.P."/>
            <person name="Joachim A."/>
        </authorList>
    </citation>
    <scope>NUCLEOTIDE SEQUENCE [LARGE SCALE GENOMIC DNA]</scope>
    <source>
        <strain evidence="9 10">Wien I</strain>
    </source>
</reference>
<evidence type="ECO:0000256" key="7">
    <source>
        <dbReference type="SAM" id="MobiDB-lite"/>
    </source>
</evidence>
<dbReference type="GO" id="GO:0005829">
    <property type="term" value="C:cytosol"/>
    <property type="evidence" value="ECO:0007669"/>
    <property type="project" value="TreeGrafter"/>
</dbReference>
<dbReference type="RefSeq" id="XP_067921820.1">
    <property type="nucleotide sequence ID" value="XM_068066204.1"/>
</dbReference>
<gene>
    <name evidence="9" type="ORF">CSUI_006039</name>
</gene>
<dbReference type="GeneID" id="94429415"/>
<keyword evidence="3" id="KW-0479">Metal-binding</keyword>
<dbReference type="OrthoDB" id="537915at2759"/>
<dbReference type="Pfam" id="PF00365">
    <property type="entry name" value="PFK"/>
    <property type="match status" value="1"/>
</dbReference>
<name>A0A2C6KT43_9APIC</name>
<protein>
    <submittedName>
        <fullName evidence="9">6-phosphofructokinase</fullName>
    </submittedName>
</protein>